<dbReference type="AlphaFoldDB" id="A0A6G3QQ27"/>
<comment type="caution">
    <text evidence="2">The sequence shown here is derived from an EMBL/GenBank/DDBJ whole genome shotgun (WGS) entry which is preliminary data.</text>
</comment>
<evidence type="ECO:0000256" key="1">
    <source>
        <dbReference type="SAM" id="Phobius"/>
    </source>
</evidence>
<dbReference type="RefSeq" id="WP_164338514.1">
    <property type="nucleotide sequence ID" value="NZ_JAAGMD010000161.1"/>
</dbReference>
<accession>A0A6G3QQ27</accession>
<reference evidence="2" key="1">
    <citation type="submission" date="2020-01" db="EMBL/GenBank/DDBJ databases">
        <title>Insect and environment-associated Actinomycetes.</title>
        <authorList>
            <person name="Currrie C."/>
            <person name="Chevrette M."/>
            <person name="Carlson C."/>
            <person name="Stubbendieck R."/>
            <person name="Wendt-Pienkowski E."/>
        </authorList>
    </citation>
    <scope>NUCLEOTIDE SEQUENCE</scope>
    <source>
        <strain evidence="2">SID14436</strain>
    </source>
</reference>
<keyword evidence="1" id="KW-0472">Membrane</keyword>
<name>A0A6G3QQ27_9ACTN</name>
<feature type="transmembrane region" description="Helical" evidence="1">
    <location>
        <begin position="71"/>
        <end position="92"/>
    </location>
</feature>
<sequence>MAGQRMTPQGEAIFLVLWGVGSGLVGWFFLRKAGAIATAGDQMRHDIRVAYHHGRAPTAEEHRRRRVIARLTGGLFAILGPTLAIVGLVLLITQ</sequence>
<protein>
    <submittedName>
        <fullName evidence="2">Uncharacterized protein</fullName>
    </submittedName>
</protein>
<organism evidence="2">
    <name type="scientific">Streptomyces sp. SID14436</name>
    <dbReference type="NCBI Taxonomy" id="2706070"/>
    <lineage>
        <taxon>Bacteria</taxon>
        <taxon>Bacillati</taxon>
        <taxon>Actinomycetota</taxon>
        <taxon>Actinomycetes</taxon>
        <taxon>Kitasatosporales</taxon>
        <taxon>Streptomycetaceae</taxon>
        <taxon>Streptomyces</taxon>
    </lineage>
</organism>
<gene>
    <name evidence="2" type="ORF">G3I53_05895</name>
</gene>
<dbReference type="EMBL" id="JAAGMD010000161">
    <property type="protein sequence ID" value="NEA85593.1"/>
    <property type="molecule type" value="Genomic_DNA"/>
</dbReference>
<keyword evidence="1" id="KW-0812">Transmembrane</keyword>
<evidence type="ECO:0000313" key="2">
    <source>
        <dbReference type="EMBL" id="NEA85593.1"/>
    </source>
</evidence>
<feature type="transmembrane region" description="Helical" evidence="1">
    <location>
        <begin position="12"/>
        <end position="30"/>
    </location>
</feature>
<keyword evidence="1" id="KW-1133">Transmembrane helix</keyword>
<proteinExistence type="predicted"/>